<evidence type="ECO:0000256" key="6">
    <source>
        <dbReference type="ARBA" id="ARBA00022723"/>
    </source>
</evidence>
<dbReference type="Pfam" id="PF20309">
    <property type="entry name" value="DRHyd-ASK"/>
    <property type="match status" value="1"/>
</dbReference>
<evidence type="ECO:0000256" key="10">
    <source>
        <dbReference type="ARBA" id="ARBA00022842"/>
    </source>
</evidence>
<name>A0A0K0G4N6_STRVS</name>
<keyword evidence="11" id="KW-0175">Coiled coil</keyword>
<evidence type="ECO:0000256" key="7">
    <source>
        <dbReference type="ARBA" id="ARBA00022741"/>
    </source>
</evidence>
<evidence type="ECO:0000256" key="11">
    <source>
        <dbReference type="ARBA" id="ARBA00023054"/>
    </source>
</evidence>
<comment type="catalytic activity">
    <reaction evidence="12">
        <text>L-threonyl-[protein] + ATP = O-phospho-L-threonyl-[protein] + ADP + H(+)</text>
        <dbReference type="Rhea" id="RHEA:46608"/>
        <dbReference type="Rhea" id="RHEA-COMP:11060"/>
        <dbReference type="Rhea" id="RHEA-COMP:11605"/>
        <dbReference type="ChEBI" id="CHEBI:15378"/>
        <dbReference type="ChEBI" id="CHEBI:30013"/>
        <dbReference type="ChEBI" id="CHEBI:30616"/>
        <dbReference type="ChEBI" id="CHEBI:61977"/>
        <dbReference type="ChEBI" id="CHEBI:456216"/>
        <dbReference type="EC" id="2.7.11.25"/>
    </reaction>
</comment>
<dbReference type="Pfam" id="PF00069">
    <property type="entry name" value="Pkinase"/>
    <property type="match status" value="1"/>
</dbReference>
<evidence type="ECO:0000256" key="3">
    <source>
        <dbReference type="ARBA" id="ARBA00012406"/>
    </source>
</evidence>
<keyword evidence="9 14" id="KW-0067">ATP-binding</keyword>
<dbReference type="Pfam" id="PF13281">
    <property type="entry name" value="MAP3K_TRAF_bd"/>
    <property type="match status" value="1"/>
</dbReference>
<dbReference type="STRING" id="75913.A0A0K0G4N6"/>
<evidence type="ECO:0000256" key="5">
    <source>
        <dbReference type="ARBA" id="ARBA00022679"/>
    </source>
</evidence>
<reference evidence="17" key="1">
    <citation type="submission" date="2014-07" db="EMBL/GenBank/DDBJ databases">
        <authorList>
            <person name="Martin A.A"/>
            <person name="De Silva N."/>
        </authorList>
    </citation>
    <scope>NUCLEOTIDE SEQUENCE</scope>
</reference>
<reference evidence="18" key="2">
    <citation type="submission" date="2015-08" db="UniProtKB">
        <authorList>
            <consortium name="WormBaseParasite"/>
        </authorList>
    </citation>
    <scope>IDENTIFICATION</scope>
</reference>
<feature type="region of interest" description="Disordered" evidence="15">
    <location>
        <begin position="956"/>
        <end position="976"/>
    </location>
</feature>
<evidence type="ECO:0000259" key="16">
    <source>
        <dbReference type="PROSITE" id="PS50011"/>
    </source>
</evidence>
<keyword evidence="6" id="KW-0479">Metal-binding</keyword>
<evidence type="ECO:0000256" key="8">
    <source>
        <dbReference type="ARBA" id="ARBA00022777"/>
    </source>
</evidence>
<dbReference type="Pfam" id="PF20302">
    <property type="entry name" value="HisK-N-like"/>
    <property type="match status" value="1"/>
</dbReference>
<evidence type="ECO:0000256" key="4">
    <source>
        <dbReference type="ARBA" id="ARBA00022527"/>
    </source>
</evidence>
<dbReference type="InterPro" id="IPR000719">
    <property type="entry name" value="Prot_kinase_dom"/>
</dbReference>
<feature type="binding site" evidence="14">
    <location>
        <position position="719"/>
    </location>
    <ligand>
        <name>ATP</name>
        <dbReference type="ChEBI" id="CHEBI:30616"/>
    </ligand>
</feature>
<dbReference type="InterPro" id="IPR008271">
    <property type="entry name" value="Ser/Thr_kinase_AS"/>
</dbReference>
<dbReference type="Proteomes" id="UP000035680">
    <property type="component" value="Unassembled WGS sequence"/>
</dbReference>
<comment type="catalytic activity">
    <reaction evidence="13">
        <text>L-seryl-[protein] + ATP = O-phospho-L-seryl-[protein] + ADP + H(+)</text>
        <dbReference type="Rhea" id="RHEA:17989"/>
        <dbReference type="Rhea" id="RHEA-COMP:9863"/>
        <dbReference type="Rhea" id="RHEA-COMP:11604"/>
        <dbReference type="ChEBI" id="CHEBI:15378"/>
        <dbReference type="ChEBI" id="CHEBI:29999"/>
        <dbReference type="ChEBI" id="CHEBI:30616"/>
        <dbReference type="ChEBI" id="CHEBI:83421"/>
        <dbReference type="ChEBI" id="CHEBI:456216"/>
        <dbReference type="EC" id="2.7.11.25"/>
    </reaction>
</comment>
<dbReference type="Gene3D" id="1.25.40.10">
    <property type="entry name" value="Tetratricopeptide repeat domain"/>
    <property type="match status" value="1"/>
</dbReference>
<protein>
    <recommendedName>
        <fullName evidence="3">mitogen-activated protein kinase kinase kinase</fullName>
        <ecNumber evidence="3">2.7.11.25</ecNumber>
    </recommendedName>
</protein>
<dbReference type="InterPro" id="IPR043969">
    <property type="entry name" value="MAP3K_PH"/>
</dbReference>
<proteinExistence type="inferred from homology"/>
<dbReference type="GO" id="GO:0005524">
    <property type="term" value="F:ATP binding"/>
    <property type="evidence" value="ECO:0007669"/>
    <property type="project" value="UniProtKB-UniRule"/>
</dbReference>
<keyword evidence="5" id="KW-0808">Transferase</keyword>
<dbReference type="SUPFAM" id="SSF56112">
    <property type="entry name" value="Protein kinase-like (PK-like)"/>
    <property type="match status" value="1"/>
</dbReference>
<evidence type="ECO:0000256" key="14">
    <source>
        <dbReference type="PROSITE-ProRule" id="PRU10141"/>
    </source>
</evidence>
<dbReference type="PROSITE" id="PS00108">
    <property type="entry name" value="PROTEIN_KINASE_ST"/>
    <property type="match status" value="1"/>
</dbReference>
<dbReference type="InterPro" id="IPR025136">
    <property type="entry name" value="MAP3K_TRAF-bd"/>
</dbReference>
<dbReference type="GO" id="GO:0046872">
    <property type="term" value="F:metal ion binding"/>
    <property type="evidence" value="ECO:0007669"/>
    <property type="project" value="UniProtKB-KW"/>
</dbReference>
<dbReference type="PANTHER" id="PTHR11584:SF394">
    <property type="entry name" value="APOPTOTIC SIGNAL-REGULATING KINASE 1, ISOFORM C"/>
    <property type="match status" value="1"/>
</dbReference>
<evidence type="ECO:0000313" key="18">
    <source>
        <dbReference type="WBParaSite" id="SVE_1969700.1"/>
    </source>
</evidence>
<dbReference type="PROSITE" id="PS50011">
    <property type="entry name" value="PROTEIN_KINASE_DOM"/>
    <property type="match status" value="1"/>
</dbReference>
<evidence type="ECO:0000313" key="17">
    <source>
        <dbReference type="Proteomes" id="UP000035680"/>
    </source>
</evidence>
<organism evidence="17 18">
    <name type="scientific">Strongyloides venezuelensis</name>
    <name type="common">Threadworm</name>
    <dbReference type="NCBI Taxonomy" id="75913"/>
    <lineage>
        <taxon>Eukaryota</taxon>
        <taxon>Metazoa</taxon>
        <taxon>Ecdysozoa</taxon>
        <taxon>Nematoda</taxon>
        <taxon>Chromadorea</taxon>
        <taxon>Rhabditida</taxon>
        <taxon>Tylenchina</taxon>
        <taxon>Panagrolaimomorpha</taxon>
        <taxon>Strongyloidoidea</taxon>
        <taxon>Strongyloididae</taxon>
        <taxon>Strongyloides</taxon>
    </lineage>
</organism>
<evidence type="ECO:0000256" key="12">
    <source>
        <dbReference type="ARBA" id="ARBA00047559"/>
    </source>
</evidence>
<dbReference type="InterPro" id="IPR013761">
    <property type="entry name" value="SAM/pointed_sf"/>
</dbReference>
<dbReference type="PANTHER" id="PTHR11584">
    <property type="entry name" value="SERINE/THREONINE PROTEIN KINASE"/>
    <property type="match status" value="1"/>
</dbReference>
<dbReference type="GO" id="GO:0004709">
    <property type="term" value="F:MAP kinase kinase kinase activity"/>
    <property type="evidence" value="ECO:0007669"/>
    <property type="project" value="UniProtKB-EC"/>
</dbReference>
<dbReference type="InterPro" id="IPR046872">
    <property type="entry name" value="DRHyd-ASK"/>
</dbReference>
<comment type="cofactor">
    <cofactor evidence="1">
        <name>Mg(2+)</name>
        <dbReference type="ChEBI" id="CHEBI:18420"/>
    </cofactor>
</comment>
<keyword evidence="17" id="KW-1185">Reference proteome</keyword>
<keyword evidence="8" id="KW-0418">Kinase</keyword>
<dbReference type="SMART" id="SM00220">
    <property type="entry name" value="S_TKc"/>
    <property type="match status" value="1"/>
</dbReference>
<comment type="similarity">
    <text evidence="2">Belongs to the protein kinase superfamily. STE Ser/Thr protein kinase family. MAP kinase kinase kinase subfamily.</text>
</comment>
<evidence type="ECO:0000256" key="13">
    <source>
        <dbReference type="ARBA" id="ARBA00048329"/>
    </source>
</evidence>
<dbReference type="WBParaSite" id="SVE_1969700.1">
    <property type="protein sequence ID" value="SVE_1969700.1"/>
    <property type="gene ID" value="SVE_1969700"/>
</dbReference>
<dbReference type="Gene3D" id="3.30.200.20">
    <property type="entry name" value="Phosphorylase Kinase, domain 1"/>
    <property type="match status" value="1"/>
</dbReference>
<dbReference type="Pfam" id="PF19039">
    <property type="entry name" value="ASK_PH"/>
    <property type="match status" value="1"/>
</dbReference>
<dbReference type="EC" id="2.7.11.25" evidence="3"/>
<keyword evidence="7 14" id="KW-0547">Nucleotide-binding</keyword>
<sequence>MDHIKMLSMTSDCNINLSKSPFSSTIGGNNISSTTTNSSLSSSNNSINTTLSFNAITHQGMTNTLSVTNSIGQSQPMAQISKTGHSNRKLQVVAVIDRKEPNFSKVIQIVCSEIQQVTELLHTNLEFIEFDRLDFRETSALDLFYNADIAVVDVTQPNQQPSLSYHIGVRESMGQTYNIIISNRSIAVNDRCVLDALKQNLAHTTYLGYVLNNDGETLDCIERTAKNENLSAKGDGELVYLRNSNTILKTNKRSPFKERLTIALKSVQVEANAHAREKFLTDLRKVRDIENINDQLTFLNSMRQRLDHPDVLSVDTLHQYLLSYRDTENYEGMITLIDDLLRIGQHQIVDSQAVKFLYAFALNRRNKEGDRDKALKCVLEIVDNNSSNVFPDVICLAGRIHKDKFISSNYEDIDNLEKAIEWYRKAFEISQLEHSGVNLATLLRAKGEQFDNNSEMQRIAVVLNSLLGRKGTLQTLTDYWDIATFFEVSVLAENYDKACQAALKMAMIKPPIWFLKSTMENIKLINRCAASVSPIEKEKQTFLFWTEFFMEAIESTKPYESDIECLRVPVLIQEVNKQYTPSYLSINLKEGSVILFHVRESTHSSHQIGISRWEFSSSQIKAVSSSIRDDRSMYLYVHENSDDFNLIFPNAEICTKIIAMISHLDCDVDKVLPNIEASTHIEFEYERTINNERILLGKGTYGKVFQGRDLRTQCSIAVKEVEVKNDDEVQPLMEEIQLHSTLSHRNIVRYLGSKFVHNETTNTKVFLIFMEQVPGGSLSSLLRVKWGPLDNESLLVKYGSQILEGINYLHEQKIVHRDIKGDNVLVNTYSGVCKISDFGTCKRLAGINPVTETFKGTSQYMAPEVINHGHRGYGAPADIWSFGCTMVEMATGKPPFQELGIPEAALFRVGQYKTHPTIPNLSEKAKKFIKICFNPDPQERPTAKALLQDPFIQQHMRNSRKTSNKKIQTPAQKPKDLYRSTSHLEGLNASKIENYPSSYTHSEACRTERRSSSNCRLTSVKKNHTIKLKIKPDPNTSFPSISSTTTISSNCPCSTSSSNLINPTIQTTSPTNLMNNNIFSQNNSKTNSNGSHQGLLFYSNFNANSHSPNNNTDGGGNSIVINKSPLTASPSVNDSSFSPYPITGLSYTEEQNSTNRFFLLQKDSERRVYLSDFMEKHEKEIIKKWRANLNILSEGDTSPSVDENNEFFKSMLLLVCNFVKTKNIHELSENLVILKNKYKLHDESVAEISSILNNLQPALQKTIKNYDIKPHWIFNLDEVITNAIRTTLTTLYPHLQIEYNNECDYPSQEKKRRLESTHRHSTESHCYSPELYIKNSGDDDSDRRFGFNEVSKLEAENGRLYAKLITLEKETSDFFKILINNRESFLTKVKDIHSMDDQEIQTISQTISQKNFDIIPRHDNETNVLVNWLNDLGCNEISIHRILMQNYTKSDLIQYVTREELLKIGVLGGCSCKIWREIIKLRSELTLKGSQIE</sequence>
<keyword evidence="10" id="KW-0460">Magnesium</keyword>
<dbReference type="InterPro" id="IPR017441">
    <property type="entry name" value="Protein_kinase_ATP_BS"/>
</dbReference>
<keyword evidence="4" id="KW-0723">Serine/threonine-protein kinase</keyword>
<evidence type="ECO:0000256" key="2">
    <source>
        <dbReference type="ARBA" id="ARBA00006529"/>
    </source>
</evidence>
<dbReference type="InterPro" id="IPR011990">
    <property type="entry name" value="TPR-like_helical_dom_sf"/>
</dbReference>
<dbReference type="SUPFAM" id="SSF47769">
    <property type="entry name" value="SAM/Pointed domain"/>
    <property type="match status" value="1"/>
</dbReference>
<feature type="domain" description="Protein kinase" evidence="16">
    <location>
        <begin position="690"/>
        <end position="952"/>
    </location>
</feature>
<dbReference type="Gene3D" id="1.10.510.10">
    <property type="entry name" value="Transferase(Phosphotransferase) domain 1"/>
    <property type="match status" value="1"/>
</dbReference>
<dbReference type="InterPro" id="IPR011009">
    <property type="entry name" value="Kinase-like_dom_sf"/>
</dbReference>
<accession>A0A0K0G4N6</accession>
<evidence type="ECO:0000256" key="15">
    <source>
        <dbReference type="SAM" id="MobiDB-lite"/>
    </source>
</evidence>
<evidence type="ECO:0000256" key="9">
    <source>
        <dbReference type="ARBA" id="ARBA00022840"/>
    </source>
</evidence>
<dbReference type="PROSITE" id="PS00107">
    <property type="entry name" value="PROTEIN_KINASE_ATP"/>
    <property type="match status" value="1"/>
</dbReference>
<dbReference type="InterPro" id="IPR046873">
    <property type="entry name" value="HisK-N-like"/>
</dbReference>
<evidence type="ECO:0000256" key="1">
    <source>
        <dbReference type="ARBA" id="ARBA00001946"/>
    </source>
</evidence>